<dbReference type="InterPro" id="IPR036234">
    <property type="entry name" value="SA_I/II_PAC_V_sf"/>
</dbReference>
<evidence type="ECO:0000259" key="5">
    <source>
        <dbReference type="Pfam" id="PF08363"/>
    </source>
</evidence>
<feature type="domain" description="Glucan-binding protein C/Surface antigen I/II V-domain" evidence="5">
    <location>
        <begin position="276"/>
        <end position="563"/>
    </location>
</feature>
<dbReference type="Proteomes" id="UP001549037">
    <property type="component" value="Unassembled WGS sequence"/>
</dbReference>
<protein>
    <submittedName>
        <fullName evidence="6">Tetratricopeptide (TPR) repeat protein</fullName>
    </submittedName>
</protein>
<gene>
    <name evidence="6" type="ORF">ABID28_001548</name>
</gene>
<dbReference type="Gene3D" id="2.60.530.10">
    <property type="entry name" value="Major cell-surface adhesin PAc"/>
    <property type="match status" value="1"/>
</dbReference>
<dbReference type="EMBL" id="JBEPLN010000030">
    <property type="protein sequence ID" value="MET3634887.1"/>
    <property type="molecule type" value="Genomic_DNA"/>
</dbReference>
<feature type="compositionally biased region" description="Polar residues" evidence="2">
    <location>
        <begin position="739"/>
        <end position="751"/>
    </location>
</feature>
<keyword evidence="4" id="KW-0732">Signal</keyword>
<name>A0ABV2JJ48_9STRE</name>
<keyword evidence="7" id="KW-1185">Reference proteome</keyword>
<accession>A0ABV2JJ48</accession>
<evidence type="ECO:0000256" key="4">
    <source>
        <dbReference type="SAM" id="SignalP"/>
    </source>
</evidence>
<proteinExistence type="predicted"/>
<keyword evidence="3" id="KW-1133">Transmembrane helix</keyword>
<keyword evidence="3" id="KW-0812">Transmembrane</keyword>
<evidence type="ECO:0000256" key="3">
    <source>
        <dbReference type="SAM" id="Phobius"/>
    </source>
</evidence>
<evidence type="ECO:0000256" key="1">
    <source>
        <dbReference type="SAM" id="Coils"/>
    </source>
</evidence>
<dbReference type="Pfam" id="PF08363">
    <property type="entry name" value="GbpC"/>
    <property type="match status" value="1"/>
</dbReference>
<dbReference type="InterPro" id="IPR013574">
    <property type="entry name" value="Glucan-bd_C/Surface_Ag-I/II_V"/>
</dbReference>
<sequence length="1210" mass="135880">MKKKSYQVLGISLFSSLLLATPKVLADEISLAPAANSNTSETTANQVTNYTDHQPLNQALSTAASEGIVVVADDTVSYDMKQAVENDYNAQTQTVNQLVSDYQAAKADYQKADQAYQNNQKEVEDYQKETQAYQNYLAAEKQYQTDYKQYQNQLKTYETAVAKNDLLKTDYQAALSQYQQEETSYQKALGEYQKQVDLNKEKEAQFQKDLANYETALNDYEVAKKEFDQVKADNDRLLSLYEEKVNLYQQNHREWELEKALYDEKFKAAEADTLKEGFLSKVHAQYLIFKNEPNAKVSFEGVQDFFGANHDFGLALAGISGNPKDITRDQQPNLAIGVGGATAAGAGDGYGVFLKQGQPITVTYTGLEKSTYKGRAITKVIYTFELVSTFSPEQVATAFIYKDPTKTIYVGHHGDNHAATDFTIHQTIRFYYNDTEQVILDEATSSLLSLSSLNHSFEFGEQEYVKLSDTMTFIPITGSSVSSKDGIVASFGSNNSKADGSKYDRADWDNDGHDNEYFGAGVAKIVGSTIAFDFGIRYSQADINQSSNPGQLRNSSRLWFAVNTDLKASGILDTQLREEPKAPEKPTLNTAIKEPSKPNKPQAPELISPQKPQAPTKPSEPNYQPLPKKPVAPNVPKKINKPQKPKAMAKPTPPNLPVIFYHKASFKPVVKNAVAKPVQATTISSKTAKARVYYLPVMVSPTQSPIYPSYRPNYTFSPTKIVGTLGPQHSMSIKSLNPVRIQSQKKPNQHSSNKKDPDDKDDWFGENTGIVGDKQTDLINFIKEIGQKAKKKHGHDLNKINRDIALTLASPSYGNDKLQNFFSTFKGSIYKVPNDAKRAIISNHKDGKIDFAHVMTTLASLEDQKFSDNLIKKLSSRSFLLAFFLKNPILGHSINDRHQRNIILEQNSLLGDIFTTMPVSDIYTDMDSIILSRHPKYKHLPLDQRILAYYNQEHLDKKRKDLFLEVYGMNKGKDKGEAQLSSFIEIVASFLTIGGLGLLGYSVKNKKDKNIDNHIHQVDTVLYDGNINKFLKHPLKTTKAAIAKTIEKKVVKPVTKALKTINNKIIKPVTKTIKNKIIKPITKAIKTINNKVIKPVVRTFKKTRAKVIKNIKTFVTKTVPKKVNKIIKKVPTAKKVMAKVRKVIPQPVKKAIKKVTQPLKRVVRKVVQPLRRVRVARPVFQPVRKVIRRAAPVIRKVNRPVQKSSKKRRR</sequence>
<feature type="chain" id="PRO_5046514422" evidence="4">
    <location>
        <begin position="27"/>
        <end position="1210"/>
    </location>
</feature>
<feature type="coiled-coil region" evidence="1">
    <location>
        <begin position="95"/>
        <end position="258"/>
    </location>
</feature>
<evidence type="ECO:0000313" key="7">
    <source>
        <dbReference type="Proteomes" id="UP001549037"/>
    </source>
</evidence>
<keyword evidence="3" id="KW-0472">Membrane</keyword>
<dbReference type="RefSeq" id="WP_354369611.1">
    <property type="nucleotide sequence ID" value="NZ_JBEPLN010000030.1"/>
</dbReference>
<feature type="compositionally biased region" description="Basic and acidic residues" evidence="2">
    <location>
        <begin position="575"/>
        <end position="584"/>
    </location>
</feature>
<organism evidence="6 7">
    <name type="scientific">Streptococcus porcorum</name>
    <dbReference type="NCBI Taxonomy" id="701526"/>
    <lineage>
        <taxon>Bacteria</taxon>
        <taxon>Bacillati</taxon>
        <taxon>Bacillota</taxon>
        <taxon>Bacilli</taxon>
        <taxon>Lactobacillales</taxon>
        <taxon>Streptococcaceae</taxon>
        <taxon>Streptococcus</taxon>
    </lineage>
</organism>
<feature type="region of interest" description="Disordered" evidence="2">
    <location>
        <begin position="739"/>
        <end position="769"/>
    </location>
</feature>
<comment type="caution">
    <text evidence="6">The sequence shown here is derived from an EMBL/GenBank/DDBJ whole genome shotgun (WGS) entry which is preliminary data.</text>
</comment>
<reference evidence="6 7" key="1">
    <citation type="submission" date="2024-06" db="EMBL/GenBank/DDBJ databases">
        <title>Genomic Encyclopedia of Type Strains, Phase IV (KMG-IV): sequencing the most valuable type-strain genomes for metagenomic binning, comparative biology and taxonomic classification.</title>
        <authorList>
            <person name="Goeker M."/>
        </authorList>
    </citation>
    <scope>NUCLEOTIDE SEQUENCE [LARGE SCALE GENOMIC DNA]</scope>
    <source>
        <strain evidence="6 7">DSM 28302</strain>
    </source>
</reference>
<feature type="signal peptide" evidence="4">
    <location>
        <begin position="1"/>
        <end position="26"/>
    </location>
</feature>
<feature type="transmembrane region" description="Helical" evidence="3">
    <location>
        <begin position="980"/>
        <end position="1001"/>
    </location>
</feature>
<dbReference type="SUPFAM" id="SSF74914">
    <property type="entry name" value="V-region of surface antigen I/II (SA I/II, PAC)"/>
    <property type="match status" value="1"/>
</dbReference>
<evidence type="ECO:0000313" key="6">
    <source>
        <dbReference type="EMBL" id="MET3634887.1"/>
    </source>
</evidence>
<evidence type="ECO:0000256" key="2">
    <source>
        <dbReference type="SAM" id="MobiDB-lite"/>
    </source>
</evidence>
<keyword evidence="1" id="KW-0175">Coiled coil</keyword>
<feature type="region of interest" description="Disordered" evidence="2">
    <location>
        <begin position="572"/>
        <end position="651"/>
    </location>
</feature>